<reference evidence="2" key="1">
    <citation type="journal article" date="2019" name="Int. J. Syst. Evol. Microbiol.">
        <title>The Global Catalogue of Microorganisms (GCM) 10K type strain sequencing project: providing services to taxonomists for standard genome sequencing and annotation.</title>
        <authorList>
            <consortium name="The Broad Institute Genomics Platform"/>
            <consortium name="The Broad Institute Genome Sequencing Center for Infectious Disease"/>
            <person name="Wu L."/>
            <person name="Ma J."/>
        </authorList>
    </citation>
    <scope>NUCLEOTIDE SEQUENCE [LARGE SCALE GENOMIC DNA]</scope>
    <source>
        <strain evidence="2">KCTC 12907</strain>
    </source>
</reference>
<comment type="caution">
    <text evidence="1">The sequence shown here is derived from an EMBL/GenBank/DDBJ whole genome shotgun (WGS) entry which is preliminary data.</text>
</comment>
<dbReference type="RefSeq" id="WP_378044115.1">
    <property type="nucleotide sequence ID" value="NZ_JBHMDN010000002.1"/>
</dbReference>
<dbReference type="EMBL" id="JBHTAI010000023">
    <property type="protein sequence ID" value="MFC7152468.1"/>
    <property type="molecule type" value="Genomic_DNA"/>
</dbReference>
<keyword evidence="2" id="KW-1185">Reference proteome</keyword>
<evidence type="ECO:0000313" key="1">
    <source>
        <dbReference type="EMBL" id="MFC7152468.1"/>
    </source>
</evidence>
<proteinExistence type="predicted"/>
<protein>
    <submittedName>
        <fullName evidence="1">ArpU family phage packaging/lysis transcriptional regulator</fullName>
    </submittedName>
</protein>
<dbReference type="InterPro" id="IPR006524">
    <property type="entry name" value="ArpU-like"/>
</dbReference>
<sequence>MAQIQFPFEIDREATRAAVEERLESARIYKQVGFFRREMKTTPAWEPREHGATNVVGKPAEEIAVQNVDAEERMRLQYEQVERAVERLGRMERRLIELRYLDDEGVFDYQVSGEMHLSERKYYRIKSSALYKLAFALRLEVYVDQEEPTTIATGGGA</sequence>
<evidence type="ECO:0000313" key="2">
    <source>
        <dbReference type="Proteomes" id="UP001596378"/>
    </source>
</evidence>
<dbReference type="Proteomes" id="UP001596378">
    <property type="component" value="Unassembled WGS sequence"/>
</dbReference>
<gene>
    <name evidence="1" type="ORF">ACFQMJ_28365</name>
</gene>
<name>A0ABW2FGX1_9BACL</name>
<dbReference type="SUPFAM" id="SSF88659">
    <property type="entry name" value="Sigma3 and sigma4 domains of RNA polymerase sigma factors"/>
    <property type="match status" value="1"/>
</dbReference>
<dbReference type="InterPro" id="IPR013324">
    <property type="entry name" value="RNA_pol_sigma_r3/r4-like"/>
</dbReference>
<dbReference type="NCBIfam" id="TIGR01637">
    <property type="entry name" value="phage_arpU"/>
    <property type="match status" value="1"/>
</dbReference>
<accession>A0ABW2FGX1</accession>
<organism evidence="1 2">
    <name type="scientific">Cohnella cellulosilytica</name>
    <dbReference type="NCBI Taxonomy" id="986710"/>
    <lineage>
        <taxon>Bacteria</taxon>
        <taxon>Bacillati</taxon>
        <taxon>Bacillota</taxon>
        <taxon>Bacilli</taxon>
        <taxon>Bacillales</taxon>
        <taxon>Paenibacillaceae</taxon>
        <taxon>Cohnella</taxon>
    </lineage>
</organism>